<dbReference type="InterPro" id="IPR041664">
    <property type="entry name" value="AAA_16"/>
</dbReference>
<evidence type="ECO:0000256" key="4">
    <source>
        <dbReference type="PROSITE-ProRule" id="PRU01091"/>
    </source>
</evidence>
<dbReference type="OrthoDB" id="9816555at2"/>
<proteinExistence type="predicted"/>
<dbReference type="SMART" id="SM00862">
    <property type="entry name" value="Trans_reg_C"/>
    <property type="match status" value="1"/>
</dbReference>
<dbReference type="Proteomes" id="UP000295210">
    <property type="component" value="Unassembled WGS sequence"/>
</dbReference>
<dbReference type="RefSeq" id="WP_131991164.1">
    <property type="nucleotide sequence ID" value="NZ_SMGK01000001.1"/>
</dbReference>
<comment type="caution">
    <text evidence="6">The sequence shown here is derived from an EMBL/GenBank/DDBJ whole genome shotgun (WGS) entry which is preliminary data.</text>
</comment>
<dbReference type="Pfam" id="PF13191">
    <property type="entry name" value="AAA_16"/>
    <property type="match status" value="1"/>
</dbReference>
<evidence type="ECO:0000256" key="2">
    <source>
        <dbReference type="ARBA" id="ARBA00022840"/>
    </source>
</evidence>
<dbReference type="GO" id="GO:0003677">
    <property type="term" value="F:DNA binding"/>
    <property type="evidence" value="ECO:0007669"/>
    <property type="project" value="UniProtKB-UniRule"/>
</dbReference>
<dbReference type="PANTHER" id="PTHR16305">
    <property type="entry name" value="TESTICULAR SOLUBLE ADENYLYL CYCLASE"/>
    <property type="match status" value="1"/>
</dbReference>
<keyword evidence="2" id="KW-0067">ATP-binding</keyword>
<dbReference type="EMBL" id="SMGK01000001">
    <property type="protein sequence ID" value="TCK75417.1"/>
    <property type="molecule type" value="Genomic_DNA"/>
</dbReference>
<sequence length="511" mass="56532">MKQFGCFRLDDKNACLWRDAQMLPLTPKPFALLRYLVEHPQQLITHDELLDALWPETFVQPQVLRTYILELRRLLGDDRDEPRYIQTVQRRGYRFLAEVHDAPTSNLPGRGKQVFGREAELATLRHCLECASRGERQIIFLAGDAGIGKTALVEAFCAEARLNESVQIGWGQSVEGFAGKEPFYAIREALGLLASGEQGEMRSALKRFIADATGKQPLLSEFCETIEGLTQKNPVILVLEDLHWADASTLDLISALARRKTKAKFLLLATCSPTGMITAESPRQLKQDLLTRKLATRIDLGPLDKEAAGKCVKRALGSENLPKGLTSFLHQHSEGNPLFLESALEHLQQQKLLSTDCGELRLTVPLAELRLGVPDGIAGMIELQLERLSRDERRLLEASAVAGTVFPAWATAAALDISVAEVEEQCEALARGSRLIANAGQDELPDGARSSFYVFCHSFYREALYNGASASLRARCHLRIAERLRELFAGREADVALELAAHYEAAGVPAP</sequence>
<dbReference type="SUPFAM" id="SSF52540">
    <property type="entry name" value="P-loop containing nucleoside triphosphate hydrolases"/>
    <property type="match status" value="1"/>
</dbReference>
<evidence type="ECO:0000313" key="6">
    <source>
        <dbReference type="EMBL" id="TCK75417.1"/>
    </source>
</evidence>
<reference evidence="6 7" key="1">
    <citation type="submission" date="2019-03" db="EMBL/GenBank/DDBJ databases">
        <title>Genomic Encyclopedia of Type Strains, Phase IV (KMG-IV): sequencing the most valuable type-strain genomes for metagenomic binning, comparative biology and taxonomic classification.</title>
        <authorList>
            <person name="Goeker M."/>
        </authorList>
    </citation>
    <scope>NUCLEOTIDE SEQUENCE [LARGE SCALE GENOMIC DNA]</scope>
    <source>
        <strain evidence="6 7">DSM 103428</strain>
    </source>
</reference>
<dbReference type="InterPro" id="IPR027417">
    <property type="entry name" value="P-loop_NTPase"/>
</dbReference>
<gene>
    <name evidence="6" type="ORF">C7378_0400</name>
</gene>
<feature type="domain" description="OmpR/PhoB-type" evidence="5">
    <location>
        <begin position="1"/>
        <end position="97"/>
    </location>
</feature>
<dbReference type="GO" id="GO:0000160">
    <property type="term" value="P:phosphorelay signal transduction system"/>
    <property type="evidence" value="ECO:0007669"/>
    <property type="project" value="InterPro"/>
</dbReference>
<organism evidence="6 7">
    <name type="scientific">Acidipila rosea</name>
    <dbReference type="NCBI Taxonomy" id="768535"/>
    <lineage>
        <taxon>Bacteria</taxon>
        <taxon>Pseudomonadati</taxon>
        <taxon>Acidobacteriota</taxon>
        <taxon>Terriglobia</taxon>
        <taxon>Terriglobales</taxon>
        <taxon>Acidobacteriaceae</taxon>
        <taxon>Acidipila</taxon>
    </lineage>
</organism>
<keyword evidence="3 4" id="KW-0238">DNA-binding</keyword>
<dbReference type="SUPFAM" id="SSF46894">
    <property type="entry name" value="C-terminal effector domain of the bipartite response regulators"/>
    <property type="match status" value="1"/>
</dbReference>
<dbReference type="AlphaFoldDB" id="A0A4R1LCQ2"/>
<name>A0A4R1LCQ2_9BACT</name>
<evidence type="ECO:0000256" key="3">
    <source>
        <dbReference type="ARBA" id="ARBA00023125"/>
    </source>
</evidence>
<keyword evidence="1" id="KW-0547">Nucleotide-binding</keyword>
<dbReference type="GO" id="GO:0006355">
    <property type="term" value="P:regulation of DNA-templated transcription"/>
    <property type="evidence" value="ECO:0007669"/>
    <property type="project" value="InterPro"/>
</dbReference>
<dbReference type="PANTHER" id="PTHR16305:SF28">
    <property type="entry name" value="GUANYLATE CYCLASE DOMAIN-CONTAINING PROTEIN"/>
    <property type="match status" value="1"/>
</dbReference>
<dbReference type="GO" id="GO:0004016">
    <property type="term" value="F:adenylate cyclase activity"/>
    <property type="evidence" value="ECO:0007669"/>
    <property type="project" value="TreeGrafter"/>
</dbReference>
<evidence type="ECO:0000259" key="5">
    <source>
        <dbReference type="PROSITE" id="PS51755"/>
    </source>
</evidence>
<dbReference type="Gene3D" id="1.10.10.10">
    <property type="entry name" value="Winged helix-like DNA-binding domain superfamily/Winged helix DNA-binding domain"/>
    <property type="match status" value="1"/>
</dbReference>
<dbReference type="CDD" id="cd00383">
    <property type="entry name" value="trans_reg_C"/>
    <property type="match status" value="1"/>
</dbReference>
<dbReference type="GO" id="GO:0005524">
    <property type="term" value="F:ATP binding"/>
    <property type="evidence" value="ECO:0007669"/>
    <property type="project" value="UniProtKB-KW"/>
</dbReference>
<dbReference type="PROSITE" id="PS51755">
    <property type="entry name" value="OMPR_PHOB"/>
    <property type="match status" value="1"/>
</dbReference>
<dbReference type="InterPro" id="IPR016032">
    <property type="entry name" value="Sig_transdc_resp-reg_C-effctor"/>
</dbReference>
<feature type="DNA-binding region" description="OmpR/PhoB-type" evidence="4">
    <location>
        <begin position="1"/>
        <end position="97"/>
    </location>
</feature>
<evidence type="ECO:0000313" key="7">
    <source>
        <dbReference type="Proteomes" id="UP000295210"/>
    </source>
</evidence>
<dbReference type="Pfam" id="PF00486">
    <property type="entry name" value="Trans_reg_C"/>
    <property type="match status" value="1"/>
</dbReference>
<dbReference type="InterPro" id="IPR036388">
    <property type="entry name" value="WH-like_DNA-bd_sf"/>
</dbReference>
<protein>
    <submittedName>
        <fullName evidence="6">Transcriptional regulator</fullName>
    </submittedName>
</protein>
<accession>A0A4R1LCQ2</accession>
<evidence type="ECO:0000256" key="1">
    <source>
        <dbReference type="ARBA" id="ARBA00022741"/>
    </source>
</evidence>
<dbReference type="GO" id="GO:0005737">
    <property type="term" value="C:cytoplasm"/>
    <property type="evidence" value="ECO:0007669"/>
    <property type="project" value="TreeGrafter"/>
</dbReference>
<keyword evidence="7" id="KW-1185">Reference proteome</keyword>
<dbReference type="InterPro" id="IPR001867">
    <property type="entry name" value="OmpR/PhoB-type_DNA-bd"/>
</dbReference>
<dbReference type="Gene3D" id="3.40.50.300">
    <property type="entry name" value="P-loop containing nucleotide triphosphate hydrolases"/>
    <property type="match status" value="1"/>
</dbReference>